<sequence length="338" mass="38310">MSVPGYRKFCFRSEWNRANNTLNPNPDDIEEVSITDQTKRRKRNPTDISRGPSALNSTDISRHSTKKTCNILGPITAQIARRLSAGLETDDSVQRVLRGDATSNTNAWTAARRISRDMPIDLTASLTSIDAATYQPRHDESNTSFQQINEPDTAIVSTIPQEEGRGDATQPGLTDIVKLALSLGTIEQLMERLEDAESLAKATETMIFEAKLVESNVKVKEETVESIFDTVLSSIQQLRVDGYQADSRGRRSQAKFKAWRSKVKEEAINLVLQEKHEEQEASRRSIERCKQKMKLLVDERERRERQVAVLRWCLVIRQLFNDLDKGVFGTEVEFLLNT</sequence>
<evidence type="ECO:0000313" key="2">
    <source>
        <dbReference type="EMBL" id="RKK10677.1"/>
    </source>
</evidence>
<dbReference type="AlphaFoldDB" id="A0A3L6N1H1"/>
<name>A0A3L6N1H1_FUSOX</name>
<dbReference type="EMBL" id="MRCU01000010">
    <property type="protein sequence ID" value="RKK10677.1"/>
    <property type="molecule type" value="Genomic_DNA"/>
</dbReference>
<protein>
    <submittedName>
        <fullName evidence="2">Uncharacterized protein</fullName>
    </submittedName>
</protein>
<gene>
    <name evidence="2" type="ORF">BFJ65_g14672</name>
</gene>
<organism evidence="2 3">
    <name type="scientific">Fusarium oxysporum f. sp. cepae</name>
    <dbReference type="NCBI Taxonomy" id="396571"/>
    <lineage>
        <taxon>Eukaryota</taxon>
        <taxon>Fungi</taxon>
        <taxon>Dikarya</taxon>
        <taxon>Ascomycota</taxon>
        <taxon>Pezizomycotina</taxon>
        <taxon>Sordariomycetes</taxon>
        <taxon>Hypocreomycetidae</taxon>
        <taxon>Hypocreales</taxon>
        <taxon>Nectriaceae</taxon>
        <taxon>Fusarium</taxon>
        <taxon>Fusarium oxysporum species complex</taxon>
    </lineage>
</organism>
<evidence type="ECO:0000256" key="1">
    <source>
        <dbReference type="SAM" id="MobiDB-lite"/>
    </source>
</evidence>
<dbReference type="Proteomes" id="UP000270866">
    <property type="component" value="Unassembled WGS sequence"/>
</dbReference>
<proteinExistence type="predicted"/>
<feature type="region of interest" description="Disordered" evidence="1">
    <location>
        <begin position="20"/>
        <end position="63"/>
    </location>
</feature>
<reference evidence="2 3" key="1">
    <citation type="journal article" date="2018" name="Sci. Rep.">
        <title>Characterisation of pathogen-specific regions and novel effector candidates in Fusarium oxysporum f. sp. cepae.</title>
        <authorList>
            <person name="Armitage A.D."/>
            <person name="Taylor A."/>
            <person name="Sobczyk M.K."/>
            <person name="Baxter L."/>
            <person name="Greenfield B.P."/>
            <person name="Bates H.J."/>
            <person name="Wilson F."/>
            <person name="Jackson A.C."/>
            <person name="Ott S."/>
            <person name="Harrison R.J."/>
            <person name="Clarkson J.P."/>
        </authorList>
    </citation>
    <scope>NUCLEOTIDE SEQUENCE [LARGE SCALE GENOMIC DNA]</scope>
    <source>
        <strain evidence="2 3">FoC_Fus2</strain>
    </source>
</reference>
<comment type="caution">
    <text evidence="2">The sequence shown here is derived from an EMBL/GenBank/DDBJ whole genome shotgun (WGS) entry which is preliminary data.</text>
</comment>
<accession>A0A3L6N1H1</accession>
<evidence type="ECO:0000313" key="3">
    <source>
        <dbReference type="Proteomes" id="UP000270866"/>
    </source>
</evidence>